<accession>A0A3S7UV00</accession>
<sequence>MSEGIGSGAATAYTPAMHWTRAGRDQWICQIPPDARFTLKAFVKGDGRWSWEVFAGVAKSPMATGIAGNVGAAKKTAEQFVTRSGFV</sequence>
<reference evidence="1" key="1">
    <citation type="journal article" date="2018" name="J. Ind. Microbiol. Biotechnol.">
        <title>Genome mining reveals uncommon alkylpyrones as type III PKS products from myxobacteria.</title>
        <authorList>
            <person name="Hug J.J."/>
            <person name="Panter F."/>
            <person name="Krug D."/>
            <person name="Muller R."/>
        </authorList>
    </citation>
    <scope>NUCLEOTIDE SEQUENCE</scope>
    <source>
        <strain evidence="1">MSr9331</strain>
    </source>
</reference>
<organism evidence="1">
    <name type="scientific">Aetherobacter rufus</name>
    <dbReference type="NCBI Taxonomy" id="888831"/>
    <lineage>
        <taxon>Bacteria</taxon>
        <taxon>Pseudomonadati</taxon>
        <taxon>Myxococcota</taxon>
        <taxon>Polyangia</taxon>
        <taxon>Polyangiales</taxon>
        <taxon>Polyangiaceae</taxon>
        <taxon>Aetherobacter</taxon>
    </lineage>
</organism>
<dbReference type="AlphaFoldDB" id="A0A3S7UV00"/>
<proteinExistence type="predicted"/>
<protein>
    <submittedName>
        <fullName evidence="1">Uncharacterized protein</fullName>
    </submittedName>
</protein>
<dbReference type="EMBL" id="MH908878">
    <property type="protein sequence ID" value="AYM52571.1"/>
    <property type="molecule type" value="Genomic_DNA"/>
</dbReference>
<evidence type="ECO:0000313" key="1">
    <source>
        <dbReference type="EMBL" id="AYM52571.1"/>
    </source>
</evidence>
<name>A0A3S7UV00_9BACT</name>